<feature type="compositionally biased region" description="Polar residues" evidence="1">
    <location>
        <begin position="221"/>
        <end position="234"/>
    </location>
</feature>
<reference evidence="2 3" key="1">
    <citation type="journal article" date="2016" name="Proc. Natl. Acad. Sci. U.S.A.">
        <title>Comparative genomics of biotechnologically important yeasts.</title>
        <authorList>
            <person name="Riley R."/>
            <person name="Haridas S."/>
            <person name="Wolfe K.H."/>
            <person name="Lopes M.R."/>
            <person name="Hittinger C.T."/>
            <person name="Goeker M."/>
            <person name="Salamov A.A."/>
            <person name="Wisecaver J.H."/>
            <person name="Long T.M."/>
            <person name="Calvey C.H."/>
            <person name="Aerts A.L."/>
            <person name="Barry K.W."/>
            <person name="Choi C."/>
            <person name="Clum A."/>
            <person name="Coughlan A.Y."/>
            <person name="Deshpande S."/>
            <person name="Douglass A.P."/>
            <person name="Hanson S.J."/>
            <person name="Klenk H.-P."/>
            <person name="LaButti K.M."/>
            <person name="Lapidus A."/>
            <person name="Lindquist E.A."/>
            <person name="Lipzen A.M."/>
            <person name="Meier-Kolthoff J.P."/>
            <person name="Ohm R.A."/>
            <person name="Otillar R.P."/>
            <person name="Pangilinan J.L."/>
            <person name="Peng Y."/>
            <person name="Rokas A."/>
            <person name="Rosa C.A."/>
            <person name="Scheuner C."/>
            <person name="Sibirny A.A."/>
            <person name="Slot J.C."/>
            <person name="Stielow J.B."/>
            <person name="Sun H."/>
            <person name="Kurtzman C.P."/>
            <person name="Blackwell M."/>
            <person name="Grigoriev I.V."/>
            <person name="Jeffries T.W."/>
        </authorList>
    </citation>
    <scope>NUCLEOTIDE SEQUENCE [LARGE SCALE GENOMIC DNA]</scope>
    <source>
        <strain evidence="2 3">DSM 6958</strain>
    </source>
</reference>
<proteinExistence type="predicted"/>
<feature type="region of interest" description="Disordered" evidence="1">
    <location>
        <begin position="221"/>
        <end position="245"/>
    </location>
</feature>
<evidence type="ECO:0000256" key="1">
    <source>
        <dbReference type="SAM" id="MobiDB-lite"/>
    </source>
</evidence>
<dbReference type="Proteomes" id="UP000095009">
    <property type="component" value="Unassembled WGS sequence"/>
</dbReference>
<name>A0A1E3PNV9_9ASCO</name>
<dbReference type="AlphaFoldDB" id="A0A1E3PNV9"/>
<dbReference type="EMBL" id="KV454407">
    <property type="protein sequence ID" value="ODQ67119.1"/>
    <property type="molecule type" value="Genomic_DNA"/>
</dbReference>
<accession>A0A1E3PNV9</accession>
<sequence>MENRTIRSADTVLDTFSQCDLVPHVYIDTNLSSESLGDNGSTHDLLSPEYMQRLFEASGDLLAQLDHGSQELTKRLETLAAKLATSGRRLTYDISLLKSELASLQNAIDDDMQPRIHQLVAEVSQDKVIDKLTDLDQVKRGLEQVIILFDEADMFDESGVTKDVNVLIERGDYKGALAKLDRVDEVCKIWQGTNVFPRRVQFLADLRNRLVEAQAKANPTKATVETVLPTSSPANLADKDKTDDEKQTKDSYYSIFGQLGRKIGY</sequence>
<keyword evidence="3" id="KW-1185">Reference proteome</keyword>
<protein>
    <submittedName>
        <fullName evidence="2">Uncharacterized protein</fullName>
    </submittedName>
</protein>
<gene>
    <name evidence="2" type="ORF">NADFUDRAFT_64294</name>
</gene>
<dbReference type="STRING" id="857566.A0A1E3PNV9"/>
<evidence type="ECO:0000313" key="3">
    <source>
        <dbReference type="Proteomes" id="UP000095009"/>
    </source>
</evidence>
<evidence type="ECO:0000313" key="2">
    <source>
        <dbReference type="EMBL" id="ODQ67119.1"/>
    </source>
</evidence>
<dbReference type="Gene3D" id="6.10.250.2790">
    <property type="match status" value="1"/>
</dbReference>
<organism evidence="2 3">
    <name type="scientific">Nadsonia fulvescens var. elongata DSM 6958</name>
    <dbReference type="NCBI Taxonomy" id="857566"/>
    <lineage>
        <taxon>Eukaryota</taxon>
        <taxon>Fungi</taxon>
        <taxon>Dikarya</taxon>
        <taxon>Ascomycota</taxon>
        <taxon>Saccharomycotina</taxon>
        <taxon>Dipodascomycetes</taxon>
        <taxon>Dipodascales</taxon>
        <taxon>Dipodascales incertae sedis</taxon>
        <taxon>Nadsonia</taxon>
    </lineage>
</organism>